<name>A0ABU6Z513_9FABA</name>
<reference evidence="2 3" key="1">
    <citation type="journal article" date="2023" name="Plants (Basel)">
        <title>Bridging the Gap: Combining Genomics and Transcriptomics Approaches to Understand Stylosanthes scabra, an Orphan Legume from the Brazilian Caatinga.</title>
        <authorList>
            <person name="Ferreira-Neto J.R.C."/>
            <person name="da Silva M.D."/>
            <person name="Binneck E."/>
            <person name="de Melo N.F."/>
            <person name="da Silva R.H."/>
            <person name="de Melo A.L.T.M."/>
            <person name="Pandolfi V."/>
            <person name="Bustamante F.O."/>
            <person name="Brasileiro-Vidal A.C."/>
            <person name="Benko-Iseppon A.M."/>
        </authorList>
    </citation>
    <scope>NUCLEOTIDE SEQUENCE [LARGE SCALE GENOMIC DNA]</scope>
    <source>
        <tissue evidence="2">Leaves</tissue>
    </source>
</reference>
<protein>
    <submittedName>
        <fullName evidence="2">Uncharacterized protein</fullName>
    </submittedName>
</protein>
<dbReference type="EMBL" id="JASCZI010271865">
    <property type="protein sequence ID" value="MED6215873.1"/>
    <property type="molecule type" value="Genomic_DNA"/>
</dbReference>
<accession>A0ABU6Z513</accession>
<proteinExistence type="predicted"/>
<evidence type="ECO:0000313" key="3">
    <source>
        <dbReference type="Proteomes" id="UP001341840"/>
    </source>
</evidence>
<comment type="caution">
    <text evidence="2">The sequence shown here is derived from an EMBL/GenBank/DDBJ whole genome shotgun (WGS) entry which is preliminary data.</text>
</comment>
<feature type="region of interest" description="Disordered" evidence="1">
    <location>
        <begin position="33"/>
        <end position="61"/>
    </location>
</feature>
<organism evidence="2 3">
    <name type="scientific">Stylosanthes scabra</name>
    <dbReference type="NCBI Taxonomy" id="79078"/>
    <lineage>
        <taxon>Eukaryota</taxon>
        <taxon>Viridiplantae</taxon>
        <taxon>Streptophyta</taxon>
        <taxon>Embryophyta</taxon>
        <taxon>Tracheophyta</taxon>
        <taxon>Spermatophyta</taxon>
        <taxon>Magnoliopsida</taxon>
        <taxon>eudicotyledons</taxon>
        <taxon>Gunneridae</taxon>
        <taxon>Pentapetalae</taxon>
        <taxon>rosids</taxon>
        <taxon>fabids</taxon>
        <taxon>Fabales</taxon>
        <taxon>Fabaceae</taxon>
        <taxon>Papilionoideae</taxon>
        <taxon>50 kb inversion clade</taxon>
        <taxon>dalbergioids sensu lato</taxon>
        <taxon>Dalbergieae</taxon>
        <taxon>Pterocarpus clade</taxon>
        <taxon>Stylosanthes</taxon>
    </lineage>
</organism>
<gene>
    <name evidence="2" type="ORF">PIB30_002562</name>
</gene>
<keyword evidence="3" id="KW-1185">Reference proteome</keyword>
<evidence type="ECO:0000256" key="1">
    <source>
        <dbReference type="SAM" id="MobiDB-lite"/>
    </source>
</evidence>
<sequence>MNIFRGNAAPARGKLTRRDQCRRARMLVVGAAAHVDEERAEEQQEYDRQEEPGHDEADEGV</sequence>
<evidence type="ECO:0000313" key="2">
    <source>
        <dbReference type="EMBL" id="MED6215873.1"/>
    </source>
</evidence>
<dbReference type="Proteomes" id="UP001341840">
    <property type="component" value="Unassembled WGS sequence"/>
</dbReference>
<feature type="compositionally biased region" description="Basic and acidic residues" evidence="1">
    <location>
        <begin position="34"/>
        <end position="55"/>
    </location>
</feature>